<dbReference type="EMBL" id="FOLQ01000015">
    <property type="protein sequence ID" value="SFE55233.1"/>
    <property type="molecule type" value="Genomic_DNA"/>
</dbReference>
<keyword evidence="3" id="KW-1185">Reference proteome</keyword>
<organism evidence="2 3">
    <name type="scientific">Spirosoma endophyticum</name>
    <dbReference type="NCBI Taxonomy" id="662367"/>
    <lineage>
        <taxon>Bacteria</taxon>
        <taxon>Pseudomonadati</taxon>
        <taxon>Bacteroidota</taxon>
        <taxon>Cytophagia</taxon>
        <taxon>Cytophagales</taxon>
        <taxon>Cytophagaceae</taxon>
        <taxon>Spirosoma</taxon>
    </lineage>
</organism>
<feature type="region of interest" description="Disordered" evidence="1">
    <location>
        <begin position="449"/>
        <end position="506"/>
    </location>
</feature>
<evidence type="ECO:0000313" key="3">
    <source>
        <dbReference type="Proteomes" id="UP000198598"/>
    </source>
</evidence>
<gene>
    <name evidence="2" type="ORF">SAMN05216167_11595</name>
</gene>
<dbReference type="RefSeq" id="WP_093831955.1">
    <property type="nucleotide sequence ID" value="NZ_FOLQ01000015.1"/>
</dbReference>
<dbReference type="Pfam" id="PF13155">
    <property type="entry name" value="Toprim_2"/>
    <property type="match status" value="1"/>
</dbReference>
<protein>
    <submittedName>
        <fullName evidence="2">Toprim-like</fullName>
    </submittedName>
</protein>
<dbReference type="Proteomes" id="UP000198598">
    <property type="component" value="Unassembled WGS sequence"/>
</dbReference>
<feature type="compositionally biased region" description="Basic and acidic residues" evidence="1">
    <location>
        <begin position="12"/>
        <end position="21"/>
    </location>
</feature>
<evidence type="ECO:0000313" key="2">
    <source>
        <dbReference type="EMBL" id="SFE55233.1"/>
    </source>
</evidence>
<feature type="compositionally biased region" description="Polar residues" evidence="1">
    <location>
        <begin position="1"/>
        <end position="11"/>
    </location>
</feature>
<accession>A0A1I2BIY2</accession>
<dbReference type="CDD" id="cd01029">
    <property type="entry name" value="TOPRIM_primases"/>
    <property type="match status" value="1"/>
</dbReference>
<dbReference type="AlphaFoldDB" id="A0A1I2BIY2"/>
<proteinExistence type="predicted"/>
<reference evidence="2 3" key="1">
    <citation type="submission" date="2016-10" db="EMBL/GenBank/DDBJ databases">
        <authorList>
            <person name="de Groot N.N."/>
        </authorList>
    </citation>
    <scope>NUCLEOTIDE SEQUENCE [LARGE SCALE GENOMIC DNA]</scope>
    <source>
        <strain evidence="2 3">DSM 26130</strain>
    </source>
</reference>
<dbReference type="InterPro" id="IPR034154">
    <property type="entry name" value="TOPRIM_DnaG/twinkle"/>
</dbReference>
<dbReference type="OrthoDB" id="1032058at2"/>
<sequence length="506" mass="57063">MADSTSISSRPLNREQVEQKKAADDELIRRYKSDINLATFAENLGYAYDKKHSTRNVPVLDNPATGQTIIVRRNSASGEYFYTNPKDNYDKGNIINLASRHYNLDLSTRSGWDELHKKLSDRLGNVYFTKHEVIQPHRFKQLEQGSESLVKYFNLKPLTDTSYLENERKIDRATIEAPEFAGKILNKPFNDTKAGISGTNTVFPLENEKGIIAISTRNTDWNSMVGEKQDGIWVSNINPAVKPKEIVILESPINALSYHQLHPPKNEFDRVYIATCGNASATQPLTIQKLINKLQPEKLILSNDNDPAGIRHNINMMSKLHMPQQPVTGISVAIGSSKFRNTLYVEVKPELPTSPTPPVEQIKLRIGDVLNRRLHNEGDQATLSTITSRDDITQIRADFPNQRPLLIRAENLTKELRQSGASIEIKRSMNKDWNDDLKEKQARLLSQKQSAPTLNHQPVLVQPQRNQPGVPSLPTPVKPAIPKSITQPMPDRSAGEDSRRKTKLKP</sequence>
<name>A0A1I2BIY2_9BACT</name>
<evidence type="ECO:0000256" key="1">
    <source>
        <dbReference type="SAM" id="MobiDB-lite"/>
    </source>
</evidence>
<dbReference type="Gene3D" id="3.40.1360.10">
    <property type="match status" value="1"/>
</dbReference>
<feature type="region of interest" description="Disordered" evidence="1">
    <location>
        <begin position="1"/>
        <end position="21"/>
    </location>
</feature>
<dbReference type="STRING" id="662367.SAMN05216167_11595"/>